<evidence type="ECO:0000313" key="3">
    <source>
        <dbReference type="Proteomes" id="UP000286701"/>
    </source>
</evidence>
<dbReference type="AlphaFoldDB" id="A0A444MTR9"/>
<dbReference type="EMBL" id="SBIW01000001">
    <property type="protein sequence ID" value="RWY57053.1"/>
    <property type="molecule type" value="Genomic_DNA"/>
</dbReference>
<name>A0A444MTR9_9SPHI</name>
<gene>
    <name evidence="2" type="ORF">EPL05_00530</name>
</gene>
<dbReference type="OrthoDB" id="1097785at2"/>
<dbReference type="Proteomes" id="UP000286701">
    <property type="component" value="Unassembled WGS sequence"/>
</dbReference>
<dbReference type="RefSeq" id="WP_128531560.1">
    <property type="nucleotide sequence ID" value="NZ_SBIW01000001.1"/>
</dbReference>
<evidence type="ECO:0008006" key="4">
    <source>
        <dbReference type="Google" id="ProtNLM"/>
    </source>
</evidence>
<keyword evidence="1" id="KW-0732">Signal</keyword>
<protein>
    <recommendedName>
        <fullName evidence="4">BON domain-containing protein</fullName>
    </recommendedName>
</protein>
<reference evidence="2 3" key="1">
    <citation type="submission" date="2019-01" db="EMBL/GenBank/DDBJ databases">
        <title>Mucilaginibacter antarcticum sp. nov., isolated from antarctic soil.</title>
        <authorList>
            <person name="Yan Y.-Q."/>
            <person name="Du Z.-J."/>
        </authorList>
    </citation>
    <scope>NUCLEOTIDE SEQUENCE [LARGE SCALE GENOMIC DNA]</scope>
    <source>
        <strain evidence="2 3">F01003</strain>
    </source>
</reference>
<proteinExistence type="predicted"/>
<keyword evidence="3" id="KW-1185">Reference proteome</keyword>
<organism evidence="2 3">
    <name type="scientific">Mucilaginibacter gilvus</name>
    <dbReference type="NCBI Taxonomy" id="2305909"/>
    <lineage>
        <taxon>Bacteria</taxon>
        <taxon>Pseudomonadati</taxon>
        <taxon>Bacteroidota</taxon>
        <taxon>Sphingobacteriia</taxon>
        <taxon>Sphingobacteriales</taxon>
        <taxon>Sphingobacteriaceae</taxon>
        <taxon>Mucilaginibacter</taxon>
    </lineage>
</organism>
<feature type="chain" id="PRO_5018973245" description="BON domain-containing protein" evidence="1">
    <location>
        <begin position="24"/>
        <end position="112"/>
    </location>
</feature>
<comment type="caution">
    <text evidence="2">The sequence shown here is derived from an EMBL/GenBank/DDBJ whole genome shotgun (WGS) entry which is preliminary data.</text>
</comment>
<evidence type="ECO:0000256" key="1">
    <source>
        <dbReference type="SAM" id="SignalP"/>
    </source>
</evidence>
<feature type="signal peptide" evidence="1">
    <location>
        <begin position="1"/>
        <end position="23"/>
    </location>
</feature>
<sequence>MKKQLFKTMFVACAIAASIQFTACKGKKTDAVSADTVKTDTVTVAPVTIAADDELTNGVKDATKDFPGVTATVSNGEINLTGDITREKLQKLMMNLNALHAKKINNNLTISK</sequence>
<accession>A0A444MTR9</accession>
<evidence type="ECO:0000313" key="2">
    <source>
        <dbReference type="EMBL" id="RWY57053.1"/>
    </source>
</evidence>